<protein>
    <submittedName>
        <fullName evidence="4">Metallo-peptidase family M12</fullName>
    </submittedName>
</protein>
<evidence type="ECO:0000313" key="5">
    <source>
        <dbReference type="Proteomes" id="UP000184497"/>
    </source>
</evidence>
<gene>
    <name evidence="4" type="ORF">SAMN05216369_1199</name>
</gene>
<dbReference type="STRING" id="564117.SAMN05216369_1199"/>
<dbReference type="PROSITE" id="PS50215">
    <property type="entry name" value="ADAM_MEPRO"/>
    <property type="match status" value="1"/>
</dbReference>
<sequence>MPFKFIPIVVSVIFLALLWTMPAAARASMVQPVWIDGHRYDAHLERNQRFVATEGEHYEGFFPDDPGSWVRISRLDKGWEGMAYAFGRMHTIGGGERPATFSFSQIEEPPQCGLDHLHGQALITPDSLIGPAMAQAVSANYDTLCADKVDGACLMLELELAFDKQFQDRFAKPKERAGAILNMVEGFYKDQFGIIFDTLSLTFLDSAQDGLFSNTTEAGDLLSDVRDKRAADSIGFLQSDQSIFHFISGRDFNGSTAGVAYVGTLCGGSGYASGVTNALSDNAVTALIVAHEIGHNLGASHDVTQRSECPQNEYIMSPNVGRNVSSFSSCSYESVTSKISSLGTVEQCFNFPADVSLLAANGNPAEVDQGATFQANFRIDYQDAALEKADRIAVGGVIGEGEGRLLGVSFNGNPCTLTGANADGFNCAGVSARTGLILSIEAEAGTLPTFNLLQNATLISNSGEVKDIQPWNNELMTQIALAEIEPIMPEEPGNGGTATETTNNSGSGSGSSNGGGGAVHWMWLLVGALAVASRRRLFK</sequence>
<dbReference type="Proteomes" id="UP000184497">
    <property type="component" value="Unassembled WGS sequence"/>
</dbReference>
<feature type="compositionally biased region" description="Low complexity" evidence="1">
    <location>
        <begin position="497"/>
        <end position="506"/>
    </location>
</feature>
<name>A0A1M6QY34_9GAMM</name>
<dbReference type="OrthoDB" id="9792152at2"/>
<organism evidence="4 5">
    <name type="scientific">Marinobacter antarcticus</name>
    <dbReference type="NCBI Taxonomy" id="564117"/>
    <lineage>
        <taxon>Bacteria</taxon>
        <taxon>Pseudomonadati</taxon>
        <taxon>Pseudomonadota</taxon>
        <taxon>Gammaproteobacteria</taxon>
        <taxon>Pseudomonadales</taxon>
        <taxon>Marinobacteraceae</taxon>
        <taxon>Marinobacter</taxon>
    </lineage>
</organism>
<dbReference type="AlphaFoldDB" id="A0A1M6QY34"/>
<evidence type="ECO:0000256" key="1">
    <source>
        <dbReference type="SAM" id="MobiDB-lite"/>
    </source>
</evidence>
<dbReference type="RefSeq" id="WP_072796264.1">
    <property type="nucleotide sequence ID" value="NZ_FRAQ01000001.1"/>
</dbReference>
<feature type="domain" description="Peptidase M12B" evidence="3">
    <location>
        <begin position="154"/>
        <end position="341"/>
    </location>
</feature>
<keyword evidence="2" id="KW-0732">Signal</keyword>
<feature type="signal peptide" evidence="2">
    <location>
        <begin position="1"/>
        <end position="25"/>
    </location>
</feature>
<evidence type="ECO:0000256" key="2">
    <source>
        <dbReference type="SAM" id="SignalP"/>
    </source>
</evidence>
<reference evidence="5" key="1">
    <citation type="submission" date="2016-11" db="EMBL/GenBank/DDBJ databases">
        <authorList>
            <person name="Varghese N."/>
            <person name="Submissions S."/>
        </authorList>
    </citation>
    <scope>NUCLEOTIDE SEQUENCE [LARGE SCALE GENOMIC DNA]</scope>
    <source>
        <strain evidence="5">CGMCC 1.10835</strain>
    </source>
</reference>
<dbReference type="EMBL" id="FRAQ01000001">
    <property type="protein sequence ID" value="SHK24977.1"/>
    <property type="molecule type" value="Genomic_DNA"/>
</dbReference>
<feature type="region of interest" description="Disordered" evidence="1">
    <location>
        <begin position="488"/>
        <end position="513"/>
    </location>
</feature>
<dbReference type="InterPro" id="IPR001590">
    <property type="entry name" value="Peptidase_M12B"/>
</dbReference>
<dbReference type="PANTHER" id="PTHR11905:SF159">
    <property type="entry name" value="ADAM METALLOPROTEASE"/>
    <property type="match status" value="1"/>
</dbReference>
<dbReference type="PANTHER" id="PTHR11905">
    <property type="entry name" value="ADAM A DISINTEGRIN AND METALLOPROTEASE DOMAIN"/>
    <property type="match status" value="1"/>
</dbReference>
<keyword evidence="5" id="KW-1185">Reference proteome</keyword>
<dbReference type="Gene3D" id="3.40.390.10">
    <property type="entry name" value="Collagenase (Catalytic Domain)"/>
    <property type="match status" value="1"/>
</dbReference>
<dbReference type="GO" id="GO:0004222">
    <property type="term" value="F:metalloendopeptidase activity"/>
    <property type="evidence" value="ECO:0007669"/>
    <property type="project" value="InterPro"/>
</dbReference>
<evidence type="ECO:0000313" key="4">
    <source>
        <dbReference type="EMBL" id="SHK24977.1"/>
    </source>
</evidence>
<dbReference type="Pfam" id="PF13688">
    <property type="entry name" value="Reprolysin_5"/>
    <property type="match status" value="1"/>
</dbReference>
<accession>A0A1M6QY34</accession>
<dbReference type="SUPFAM" id="SSF55486">
    <property type="entry name" value="Metalloproteases ('zincins'), catalytic domain"/>
    <property type="match status" value="1"/>
</dbReference>
<proteinExistence type="predicted"/>
<feature type="chain" id="PRO_5009920469" evidence="2">
    <location>
        <begin position="26"/>
        <end position="539"/>
    </location>
</feature>
<dbReference type="InterPro" id="IPR024079">
    <property type="entry name" value="MetalloPept_cat_dom_sf"/>
</dbReference>
<dbReference type="GO" id="GO:0006508">
    <property type="term" value="P:proteolysis"/>
    <property type="evidence" value="ECO:0007669"/>
    <property type="project" value="InterPro"/>
</dbReference>
<evidence type="ECO:0000259" key="3">
    <source>
        <dbReference type="PROSITE" id="PS50215"/>
    </source>
</evidence>